<evidence type="ECO:0000313" key="3">
    <source>
        <dbReference type="Proteomes" id="UP000283210"/>
    </source>
</evidence>
<organism evidence="2 3">
    <name type="scientific">Oryzias javanicus</name>
    <name type="common">Javanese ricefish</name>
    <name type="synonym">Aplocheilus javanicus</name>
    <dbReference type="NCBI Taxonomy" id="123683"/>
    <lineage>
        <taxon>Eukaryota</taxon>
        <taxon>Metazoa</taxon>
        <taxon>Chordata</taxon>
        <taxon>Craniata</taxon>
        <taxon>Vertebrata</taxon>
        <taxon>Euteleostomi</taxon>
        <taxon>Actinopterygii</taxon>
        <taxon>Neopterygii</taxon>
        <taxon>Teleostei</taxon>
        <taxon>Neoteleostei</taxon>
        <taxon>Acanthomorphata</taxon>
        <taxon>Ovalentaria</taxon>
        <taxon>Atherinomorphae</taxon>
        <taxon>Beloniformes</taxon>
        <taxon>Adrianichthyidae</taxon>
        <taxon>Oryziinae</taxon>
        <taxon>Oryzias</taxon>
    </lineage>
</organism>
<reference evidence="2 3" key="1">
    <citation type="submission" date="2018-11" db="EMBL/GenBank/DDBJ databases">
        <authorList>
            <person name="Lopez-Roques C."/>
            <person name="Donnadieu C."/>
            <person name="Bouchez O."/>
            <person name="Klopp C."/>
            <person name="Cabau C."/>
            <person name="Zahm M."/>
        </authorList>
    </citation>
    <scope>NUCLEOTIDE SEQUENCE [LARGE SCALE GENOMIC DNA]</scope>
    <source>
        <strain evidence="2">RS831</strain>
        <tissue evidence="2">Whole body</tissue>
    </source>
</reference>
<dbReference type="Proteomes" id="UP000283210">
    <property type="component" value="Chromosome 16"/>
</dbReference>
<dbReference type="EMBL" id="CM012452">
    <property type="protein sequence ID" value="RVE63165.1"/>
    <property type="molecule type" value="Genomic_DNA"/>
</dbReference>
<keyword evidence="3" id="KW-1185">Reference proteome</keyword>
<gene>
    <name evidence="2" type="ORF">OJAV_G00164840</name>
</gene>
<feature type="region of interest" description="Disordered" evidence="1">
    <location>
        <begin position="67"/>
        <end position="115"/>
    </location>
</feature>
<protein>
    <submittedName>
        <fullName evidence="2">Uncharacterized protein</fullName>
    </submittedName>
</protein>
<feature type="compositionally biased region" description="Basic residues" evidence="1">
    <location>
        <begin position="81"/>
        <end position="92"/>
    </location>
</feature>
<accession>A0A437CK96</accession>
<proteinExistence type="predicted"/>
<name>A0A437CK96_ORYJA</name>
<sequence>MTQPLGGRSLLFPGGSTRSKVFFLMISLGLLNAVTPLKLQLSRSHTDAVITPKGESGLFTCEFLRQRRSEQTARPPASRGRGGRGGRRRHVRREQTGEAASTPPGPHSVSSAKTDKDRLLSPECYFSFITFFPSELYLKRFWFTPNLVL</sequence>
<reference evidence="2 3" key="2">
    <citation type="submission" date="2019-01" db="EMBL/GenBank/DDBJ databases">
        <title>A chromosome length genome reference of the Java medaka (oryzias javanicus).</title>
        <authorList>
            <person name="Herpin A."/>
            <person name="Takehana Y."/>
            <person name="Naruse K."/>
            <person name="Ansai S."/>
            <person name="Kawaguchi M."/>
        </authorList>
    </citation>
    <scope>NUCLEOTIDE SEQUENCE [LARGE SCALE GENOMIC DNA]</scope>
    <source>
        <strain evidence="2">RS831</strain>
        <tissue evidence="2">Whole body</tissue>
    </source>
</reference>
<evidence type="ECO:0000256" key="1">
    <source>
        <dbReference type="SAM" id="MobiDB-lite"/>
    </source>
</evidence>
<evidence type="ECO:0000313" key="2">
    <source>
        <dbReference type="EMBL" id="RVE63165.1"/>
    </source>
</evidence>
<dbReference type="AlphaFoldDB" id="A0A437CK96"/>